<evidence type="ECO:0000256" key="10">
    <source>
        <dbReference type="ARBA" id="ARBA00022840"/>
    </source>
</evidence>
<feature type="transmembrane region" description="Helical" evidence="14">
    <location>
        <begin position="6"/>
        <end position="28"/>
    </location>
</feature>
<dbReference type="InterPro" id="IPR033479">
    <property type="entry name" value="dCache_1"/>
</dbReference>
<comment type="subcellular location">
    <subcellularLocation>
        <location evidence="2">Cell membrane</location>
        <topology evidence="2">Multi-pass membrane protein</topology>
    </subcellularLocation>
</comment>
<keyword evidence="12" id="KW-0902">Two-component regulatory system</keyword>
<evidence type="ECO:0000256" key="4">
    <source>
        <dbReference type="ARBA" id="ARBA00022475"/>
    </source>
</evidence>
<organism evidence="17 18">
    <name type="scientific">Paenibacillus chibensis</name>
    <dbReference type="NCBI Taxonomy" id="59846"/>
    <lineage>
        <taxon>Bacteria</taxon>
        <taxon>Bacillati</taxon>
        <taxon>Bacillota</taxon>
        <taxon>Bacilli</taxon>
        <taxon>Bacillales</taxon>
        <taxon>Paenibacillaceae</taxon>
        <taxon>Paenibacillus</taxon>
    </lineage>
</organism>
<dbReference type="Pfam" id="PF02518">
    <property type="entry name" value="HATPase_c"/>
    <property type="match status" value="1"/>
</dbReference>
<dbReference type="PANTHER" id="PTHR34220">
    <property type="entry name" value="SENSOR HISTIDINE KINASE YPDA"/>
    <property type="match status" value="1"/>
</dbReference>
<dbReference type="Pfam" id="PF06580">
    <property type="entry name" value="His_kinase"/>
    <property type="match status" value="1"/>
</dbReference>
<sequence>MRHLNTQIFVLMILTVTIPLLIISAIIYSASLQTVKSEYTSSSDLILNNLSFNIDQYLQSIEKGTLYAHMDGQLQNALEKWIDHPDDDQKLASQYVIQHFIATLEMTIKNVDSVQIYTGHELFYSANFNRSDLHYENFEQEDWYLKTLDKKGGIVIFGTHTPFHKVDTKEKVISIARVINKTGGKQPLGVMLVDIRLDSLREILSLSENTKRNFVITDAGGAIIYASKNPDFSKPLQIGKQKLGQVLGQQTGSFYGNYEGKDSYFNFVTSPYSGWKVIQYTDEKEMTKDSAMLGRIILFLAVGSIGMAILFLLIMRARVTKPIIFLKRQVEKVGMGNFDVDFGSKRQDEFGVLYQGLRKMTQELQDYIERSSKAKVQQKVARLGALKSQINPHFLANALESVQMKAILNDQREIGEMIGTLGQLFRIHTRMSKDIVSLEQELQHIRLYIQVQQMRFGEKIRYAEQLAPHTNALQVVHFSLQPLVENAIIHGLEKQVGPGLLEVCAELSGSQLLITVRDNGAGMAPEELAALRQRLADHTDADDDNHIGLVNVQERIHLYFGAQYGMTIDSTLGAGTTVTIRLPAVPSP</sequence>
<dbReference type="InterPro" id="IPR003660">
    <property type="entry name" value="HAMP_dom"/>
</dbReference>
<comment type="caution">
    <text evidence="17">The sequence shown here is derived from an EMBL/GenBank/DDBJ whole genome shotgun (WGS) entry which is preliminary data.</text>
</comment>
<dbReference type="PANTHER" id="PTHR34220:SF11">
    <property type="entry name" value="SENSOR PROTEIN KINASE HPTS"/>
    <property type="match status" value="1"/>
</dbReference>
<dbReference type="InterPro" id="IPR004358">
    <property type="entry name" value="Sig_transdc_His_kin-like_C"/>
</dbReference>
<evidence type="ECO:0000256" key="12">
    <source>
        <dbReference type="ARBA" id="ARBA00023012"/>
    </source>
</evidence>
<keyword evidence="7 14" id="KW-0812">Transmembrane</keyword>
<comment type="catalytic activity">
    <reaction evidence="1">
        <text>ATP + protein L-histidine = ADP + protein N-phospho-L-histidine.</text>
        <dbReference type="EC" id="2.7.13.3"/>
    </reaction>
</comment>
<dbReference type="InterPro" id="IPR005467">
    <property type="entry name" value="His_kinase_dom"/>
</dbReference>
<feature type="domain" description="Histidine kinase" evidence="15">
    <location>
        <begin position="480"/>
        <end position="586"/>
    </location>
</feature>
<evidence type="ECO:0000256" key="14">
    <source>
        <dbReference type="SAM" id="Phobius"/>
    </source>
</evidence>
<feature type="domain" description="HAMP" evidence="16">
    <location>
        <begin position="317"/>
        <end position="369"/>
    </location>
</feature>
<dbReference type="CDD" id="cd06225">
    <property type="entry name" value="HAMP"/>
    <property type="match status" value="1"/>
</dbReference>
<evidence type="ECO:0000256" key="2">
    <source>
        <dbReference type="ARBA" id="ARBA00004651"/>
    </source>
</evidence>
<dbReference type="InterPro" id="IPR003594">
    <property type="entry name" value="HATPase_dom"/>
</dbReference>
<evidence type="ECO:0000256" key="6">
    <source>
        <dbReference type="ARBA" id="ARBA00022679"/>
    </source>
</evidence>
<dbReference type="PROSITE" id="PS50885">
    <property type="entry name" value="HAMP"/>
    <property type="match status" value="1"/>
</dbReference>
<dbReference type="Gene3D" id="3.30.565.10">
    <property type="entry name" value="Histidine kinase-like ATPase, C-terminal domain"/>
    <property type="match status" value="1"/>
</dbReference>
<gene>
    <name evidence="17" type="ORF">P9847_24540</name>
</gene>
<feature type="transmembrane region" description="Helical" evidence="14">
    <location>
        <begin position="296"/>
        <end position="315"/>
    </location>
</feature>
<dbReference type="GO" id="GO:0004673">
    <property type="term" value="F:protein histidine kinase activity"/>
    <property type="evidence" value="ECO:0007669"/>
    <property type="project" value="UniProtKB-EC"/>
</dbReference>
<dbReference type="SMART" id="SM00387">
    <property type="entry name" value="HATPase_c"/>
    <property type="match status" value="1"/>
</dbReference>
<keyword evidence="5" id="KW-0597">Phosphoprotein</keyword>
<keyword evidence="6 17" id="KW-0808">Transferase</keyword>
<keyword evidence="18" id="KW-1185">Reference proteome</keyword>
<evidence type="ECO:0000256" key="8">
    <source>
        <dbReference type="ARBA" id="ARBA00022741"/>
    </source>
</evidence>
<dbReference type="Pfam" id="PF02743">
    <property type="entry name" value="dCache_1"/>
    <property type="match status" value="1"/>
</dbReference>
<keyword evidence="13 14" id="KW-0472">Membrane</keyword>
<evidence type="ECO:0000313" key="17">
    <source>
        <dbReference type="EMBL" id="MED5020442.1"/>
    </source>
</evidence>
<keyword evidence="9 17" id="KW-0418">Kinase</keyword>
<dbReference type="Gene3D" id="3.30.450.20">
    <property type="entry name" value="PAS domain"/>
    <property type="match status" value="2"/>
</dbReference>
<dbReference type="EMBL" id="JARTLD010000066">
    <property type="protein sequence ID" value="MED5020442.1"/>
    <property type="molecule type" value="Genomic_DNA"/>
</dbReference>
<evidence type="ECO:0000256" key="11">
    <source>
        <dbReference type="ARBA" id="ARBA00022989"/>
    </source>
</evidence>
<evidence type="ECO:0000256" key="3">
    <source>
        <dbReference type="ARBA" id="ARBA00012438"/>
    </source>
</evidence>
<dbReference type="SUPFAM" id="SSF55874">
    <property type="entry name" value="ATPase domain of HSP90 chaperone/DNA topoisomerase II/histidine kinase"/>
    <property type="match status" value="1"/>
</dbReference>
<name>A0ABU6Q1M0_9BACL</name>
<dbReference type="PRINTS" id="PR00344">
    <property type="entry name" value="BCTRLSENSOR"/>
</dbReference>
<dbReference type="InterPro" id="IPR010559">
    <property type="entry name" value="Sig_transdc_His_kin_internal"/>
</dbReference>
<dbReference type="EC" id="2.7.13.3" evidence="3"/>
<evidence type="ECO:0000256" key="5">
    <source>
        <dbReference type="ARBA" id="ARBA00022553"/>
    </source>
</evidence>
<reference evidence="17 18" key="1">
    <citation type="submission" date="2023-03" db="EMBL/GenBank/DDBJ databases">
        <title>Bacillus Genome Sequencing.</title>
        <authorList>
            <person name="Dunlap C."/>
        </authorList>
    </citation>
    <scope>NUCLEOTIDE SEQUENCE [LARGE SCALE GENOMIC DNA]</scope>
    <source>
        <strain evidence="17 18">NRS-52</strain>
    </source>
</reference>
<dbReference type="Pfam" id="PF00672">
    <property type="entry name" value="HAMP"/>
    <property type="match status" value="1"/>
</dbReference>
<evidence type="ECO:0000256" key="7">
    <source>
        <dbReference type="ARBA" id="ARBA00022692"/>
    </source>
</evidence>
<dbReference type="RefSeq" id="WP_328281842.1">
    <property type="nucleotide sequence ID" value="NZ_JARTLD010000066.1"/>
</dbReference>
<evidence type="ECO:0000256" key="9">
    <source>
        <dbReference type="ARBA" id="ARBA00022777"/>
    </source>
</evidence>
<keyword evidence="4" id="KW-1003">Cell membrane</keyword>
<dbReference type="InterPro" id="IPR036890">
    <property type="entry name" value="HATPase_C_sf"/>
</dbReference>
<dbReference type="Gene3D" id="1.10.8.500">
    <property type="entry name" value="HAMP domain in histidine kinase"/>
    <property type="match status" value="1"/>
</dbReference>
<keyword evidence="11 14" id="KW-1133">Transmembrane helix</keyword>
<evidence type="ECO:0000256" key="1">
    <source>
        <dbReference type="ARBA" id="ARBA00000085"/>
    </source>
</evidence>
<dbReference type="SMART" id="SM00304">
    <property type="entry name" value="HAMP"/>
    <property type="match status" value="1"/>
</dbReference>
<keyword evidence="10" id="KW-0067">ATP-binding</keyword>
<dbReference type="InterPro" id="IPR050640">
    <property type="entry name" value="Bact_2-comp_sensor_kinase"/>
</dbReference>
<dbReference type="SUPFAM" id="SSF158472">
    <property type="entry name" value="HAMP domain-like"/>
    <property type="match status" value="1"/>
</dbReference>
<evidence type="ECO:0000259" key="15">
    <source>
        <dbReference type="PROSITE" id="PS50109"/>
    </source>
</evidence>
<accession>A0ABU6Q1M0</accession>
<evidence type="ECO:0000259" key="16">
    <source>
        <dbReference type="PROSITE" id="PS50885"/>
    </source>
</evidence>
<dbReference type="Proteomes" id="UP001343257">
    <property type="component" value="Unassembled WGS sequence"/>
</dbReference>
<protein>
    <recommendedName>
        <fullName evidence="3">histidine kinase</fullName>
        <ecNumber evidence="3">2.7.13.3</ecNumber>
    </recommendedName>
</protein>
<evidence type="ECO:0000313" key="18">
    <source>
        <dbReference type="Proteomes" id="UP001343257"/>
    </source>
</evidence>
<proteinExistence type="predicted"/>
<dbReference type="PROSITE" id="PS50109">
    <property type="entry name" value="HIS_KIN"/>
    <property type="match status" value="1"/>
</dbReference>
<evidence type="ECO:0000256" key="13">
    <source>
        <dbReference type="ARBA" id="ARBA00023136"/>
    </source>
</evidence>
<keyword evidence="8" id="KW-0547">Nucleotide-binding</keyword>